<proteinExistence type="predicted"/>
<dbReference type="AlphaFoldDB" id="A0A415FPS3"/>
<dbReference type="Proteomes" id="UP000285262">
    <property type="component" value="Unassembled WGS sequence"/>
</dbReference>
<accession>A0A415FPS3</accession>
<protein>
    <submittedName>
        <fullName evidence="1">Uncharacterized protein</fullName>
    </submittedName>
</protein>
<sequence length="98" mass="11275">MLNYPDESRRMLMQGFADKVDRIASNNRRTDIELFQVCRALGEPNVPALLSLCDDGLPAYKAGAWRIDCRSFRKWATAYTPYRPQTKPQTAYEGEPLF</sequence>
<comment type="caution">
    <text evidence="1">The sequence shown here is derived from an EMBL/GenBank/DDBJ whole genome shotgun (WGS) entry which is preliminary data.</text>
</comment>
<evidence type="ECO:0000313" key="2">
    <source>
        <dbReference type="Proteomes" id="UP000285262"/>
    </source>
</evidence>
<dbReference type="EMBL" id="QRNG01000013">
    <property type="protein sequence ID" value="RHK24929.1"/>
    <property type="molecule type" value="Genomic_DNA"/>
</dbReference>
<organism evidence="1 2">
    <name type="scientific">Bifidobacterium adolescentis</name>
    <dbReference type="NCBI Taxonomy" id="1680"/>
    <lineage>
        <taxon>Bacteria</taxon>
        <taxon>Bacillati</taxon>
        <taxon>Actinomycetota</taxon>
        <taxon>Actinomycetes</taxon>
        <taxon>Bifidobacteriales</taxon>
        <taxon>Bifidobacteriaceae</taxon>
        <taxon>Bifidobacterium</taxon>
    </lineage>
</organism>
<name>A0A415FPS3_BIFAD</name>
<gene>
    <name evidence="1" type="ORF">DW072_07620</name>
</gene>
<reference evidence="1 2" key="1">
    <citation type="submission" date="2018-08" db="EMBL/GenBank/DDBJ databases">
        <title>A genome reference for cultivated species of the human gut microbiota.</title>
        <authorList>
            <person name="Zou Y."/>
            <person name="Xue W."/>
            <person name="Luo G."/>
        </authorList>
    </citation>
    <scope>NUCLEOTIDE SEQUENCE [LARGE SCALE GENOMIC DNA]</scope>
    <source>
        <strain evidence="1 2">AF45-19</strain>
    </source>
</reference>
<evidence type="ECO:0000313" key="1">
    <source>
        <dbReference type="EMBL" id="RHK24929.1"/>
    </source>
</evidence>